<comment type="subcellular location">
    <subcellularLocation>
        <location evidence="2">Chromosome</location>
        <location evidence="2">Telomere</location>
    </subcellularLocation>
    <subcellularLocation>
        <location evidence="1">Nucleus</location>
    </subcellularLocation>
</comment>
<keyword evidence="5" id="KW-0779">Telomere</keyword>
<accession>A0A8E0RUR9</accession>
<organism evidence="9 10">
    <name type="scientific">Fasciolopsis buskii</name>
    <dbReference type="NCBI Taxonomy" id="27845"/>
    <lineage>
        <taxon>Eukaryota</taxon>
        <taxon>Metazoa</taxon>
        <taxon>Spiralia</taxon>
        <taxon>Lophotrochozoa</taxon>
        <taxon>Platyhelminthes</taxon>
        <taxon>Trematoda</taxon>
        <taxon>Digenea</taxon>
        <taxon>Plagiorchiida</taxon>
        <taxon>Echinostomata</taxon>
        <taxon>Echinostomatoidea</taxon>
        <taxon>Fasciolidae</taxon>
        <taxon>Fasciolopsis</taxon>
    </lineage>
</organism>
<feature type="domain" description="Protection of telomeres protein 1 ssDNA-binding" evidence="8">
    <location>
        <begin position="74"/>
        <end position="235"/>
    </location>
</feature>
<dbReference type="GO" id="GO:0005634">
    <property type="term" value="C:nucleus"/>
    <property type="evidence" value="ECO:0007669"/>
    <property type="project" value="UniProtKB-SubCell"/>
</dbReference>
<dbReference type="GO" id="GO:0000781">
    <property type="term" value="C:chromosome, telomeric region"/>
    <property type="evidence" value="ECO:0007669"/>
    <property type="project" value="UniProtKB-SubCell"/>
</dbReference>
<keyword evidence="10" id="KW-1185">Reference proteome</keyword>
<evidence type="ECO:0000313" key="9">
    <source>
        <dbReference type="EMBL" id="KAA0189835.1"/>
    </source>
</evidence>
<dbReference type="InterPro" id="IPR012340">
    <property type="entry name" value="NA-bd_OB-fold"/>
</dbReference>
<evidence type="ECO:0000256" key="4">
    <source>
        <dbReference type="ARBA" id="ARBA00022454"/>
    </source>
</evidence>
<evidence type="ECO:0000256" key="6">
    <source>
        <dbReference type="ARBA" id="ARBA00023125"/>
    </source>
</evidence>
<evidence type="ECO:0000256" key="7">
    <source>
        <dbReference type="ARBA" id="ARBA00023242"/>
    </source>
</evidence>
<evidence type="ECO:0000256" key="1">
    <source>
        <dbReference type="ARBA" id="ARBA00004123"/>
    </source>
</evidence>
<protein>
    <recommendedName>
        <fullName evidence="8">Protection of telomeres protein 1 ssDNA-binding domain-containing protein</fullName>
    </recommendedName>
</protein>
<evidence type="ECO:0000259" key="8">
    <source>
        <dbReference type="Pfam" id="PF16686"/>
    </source>
</evidence>
<keyword evidence="6" id="KW-0238">DNA-binding</keyword>
<dbReference type="Gene3D" id="2.40.50.140">
    <property type="entry name" value="Nucleic acid-binding proteins"/>
    <property type="match status" value="1"/>
</dbReference>
<proteinExistence type="inferred from homology"/>
<dbReference type="Proteomes" id="UP000728185">
    <property type="component" value="Unassembled WGS sequence"/>
</dbReference>
<name>A0A8E0RUR9_9TREM</name>
<keyword evidence="7" id="KW-0539">Nucleus</keyword>
<evidence type="ECO:0000313" key="10">
    <source>
        <dbReference type="Proteomes" id="UP000728185"/>
    </source>
</evidence>
<dbReference type="SUPFAM" id="SSF50249">
    <property type="entry name" value="Nucleic acid-binding proteins"/>
    <property type="match status" value="1"/>
</dbReference>
<evidence type="ECO:0000256" key="5">
    <source>
        <dbReference type="ARBA" id="ARBA00022895"/>
    </source>
</evidence>
<dbReference type="AlphaFoldDB" id="A0A8E0RUR9"/>
<dbReference type="Pfam" id="PF16686">
    <property type="entry name" value="POT1PC"/>
    <property type="match status" value="1"/>
</dbReference>
<evidence type="ECO:0000256" key="2">
    <source>
        <dbReference type="ARBA" id="ARBA00004574"/>
    </source>
</evidence>
<dbReference type="InterPro" id="IPR032042">
    <property type="entry name" value="POT1PC"/>
</dbReference>
<dbReference type="OrthoDB" id="2186770at2759"/>
<dbReference type="GO" id="GO:0043047">
    <property type="term" value="F:single-stranded telomeric DNA binding"/>
    <property type="evidence" value="ECO:0007669"/>
    <property type="project" value="InterPro"/>
</dbReference>
<comment type="similarity">
    <text evidence="3">Belongs to the telombin family.</text>
</comment>
<comment type="caution">
    <text evidence="9">The sequence shown here is derived from an EMBL/GenBank/DDBJ whole genome shotgun (WGS) entry which is preliminary data.</text>
</comment>
<dbReference type="EMBL" id="LUCM01007498">
    <property type="protein sequence ID" value="KAA0189835.1"/>
    <property type="molecule type" value="Genomic_DNA"/>
</dbReference>
<sequence>MWRLILPTLQFCEPELARVKELRDWYHSPTCPVERENCSASPSQTNTVGTSILLTSCPSESSRSQSTPVSRIWKARYNMFFSIQGQVVSIYRRTTDSDRVILYLWDGPPPENASVTDPGVASSTKSRVRFFGIAPDQLAYLESMSSHNPELVAITAQGFGESDDSDRNCGLWSVPVVVYDEHVTSSVMETLEPGDLIQVNNVHVLRCHQPECPVPGCLRLTVHGGGYQFGRGMHRLGPASFLDEFSQCCELGQSLPDHLESVNQYRLLSNLREGLLRRPPALKIIGSPRISLTMRQLCALPCFHNRIEAEKIQFPTFSDSTLDSGVRIPPDSWVPLPDIEHRNTTGRRTAVRVRLVGRVRDAYPRNLGELRDLMLIACQQCNSALRVSCFLDPNEEMCRCRKRKKGRVATSDFRNFTVVPFVFLVLQDVSHSWLVSGSGSTVLKVLRISDVSISQLIEELLVIVPTTTDIGDTVQSSRRPNVDRFLQSVNALRREWLDVLVRASWPTQWDLCVPTTSDTLQMKFELLSDDKPSSSRPT</sequence>
<gene>
    <name evidence="9" type="ORF">FBUS_07470</name>
</gene>
<keyword evidence="4" id="KW-0158">Chromosome</keyword>
<evidence type="ECO:0000256" key="3">
    <source>
        <dbReference type="ARBA" id="ARBA00008442"/>
    </source>
</evidence>
<reference evidence="9" key="1">
    <citation type="submission" date="2019-05" db="EMBL/GenBank/DDBJ databases">
        <title>Annotation for the trematode Fasciolopsis buski.</title>
        <authorList>
            <person name="Choi Y.-J."/>
        </authorList>
    </citation>
    <scope>NUCLEOTIDE SEQUENCE</scope>
    <source>
        <strain evidence="9">HT</strain>
        <tissue evidence="9">Whole worm</tissue>
    </source>
</reference>